<accession>A0A6G1FWC7</accession>
<dbReference type="Proteomes" id="UP000504638">
    <property type="component" value="Unplaced"/>
</dbReference>
<gene>
    <name evidence="1 3" type="ORF">P152DRAFT_143784</name>
</gene>
<dbReference type="EMBL" id="ML975169">
    <property type="protein sequence ID" value="KAF1809929.1"/>
    <property type="molecule type" value="Genomic_DNA"/>
</dbReference>
<sequence length="90" mass="10360">MLALDPMLWQRTFTLYCRHHSHCASVITSSGSFLISYVTGGLLQDGQSIFARLSHVAQSPQLAHHRMVSFLRASARWQGIEYVCPWWPQW</sequence>
<dbReference type="GeneID" id="54414446"/>
<organism evidence="1">
    <name type="scientific">Eremomyces bilateralis CBS 781.70</name>
    <dbReference type="NCBI Taxonomy" id="1392243"/>
    <lineage>
        <taxon>Eukaryota</taxon>
        <taxon>Fungi</taxon>
        <taxon>Dikarya</taxon>
        <taxon>Ascomycota</taxon>
        <taxon>Pezizomycotina</taxon>
        <taxon>Dothideomycetes</taxon>
        <taxon>Dothideomycetes incertae sedis</taxon>
        <taxon>Eremomycetales</taxon>
        <taxon>Eremomycetaceae</taxon>
        <taxon>Eremomyces</taxon>
    </lineage>
</organism>
<reference evidence="3" key="2">
    <citation type="submission" date="2020-04" db="EMBL/GenBank/DDBJ databases">
        <authorList>
            <consortium name="NCBI Genome Project"/>
        </authorList>
    </citation>
    <scope>NUCLEOTIDE SEQUENCE</scope>
    <source>
        <strain evidence="3">CBS 781.70</strain>
    </source>
</reference>
<proteinExistence type="predicted"/>
<reference evidence="1 3" key="1">
    <citation type="submission" date="2020-01" db="EMBL/GenBank/DDBJ databases">
        <authorList>
            <consortium name="DOE Joint Genome Institute"/>
            <person name="Haridas S."/>
            <person name="Albert R."/>
            <person name="Binder M."/>
            <person name="Bloem J."/>
            <person name="Labutti K."/>
            <person name="Salamov A."/>
            <person name="Andreopoulos B."/>
            <person name="Baker S.E."/>
            <person name="Barry K."/>
            <person name="Bills G."/>
            <person name="Bluhm B.H."/>
            <person name="Cannon C."/>
            <person name="Castanera R."/>
            <person name="Culley D.E."/>
            <person name="Daum C."/>
            <person name="Ezra D."/>
            <person name="Gonzalez J.B."/>
            <person name="Henrissat B."/>
            <person name="Kuo A."/>
            <person name="Liang C."/>
            <person name="Lipzen A."/>
            <person name="Lutzoni F."/>
            <person name="Magnuson J."/>
            <person name="Mondo S."/>
            <person name="Nolan M."/>
            <person name="Ohm R."/>
            <person name="Pangilinan J."/>
            <person name="Park H.-J."/>
            <person name="Ramirez L."/>
            <person name="Alfaro M."/>
            <person name="Sun H."/>
            <person name="Tritt A."/>
            <person name="Yoshinaga Y."/>
            <person name="Zwiers L.-H."/>
            <person name="Turgeon B.G."/>
            <person name="Goodwin S.B."/>
            <person name="Spatafora J.W."/>
            <person name="Crous P.W."/>
            <person name="Grigoriev I.V."/>
        </authorList>
    </citation>
    <scope>NUCLEOTIDE SEQUENCE</scope>
    <source>
        <strain evidence="1 3">CBS 781.70</strain>
    </source>
</reference>
<dbReference type="RefSeq" id="XP_033531560.1">
    <property type="nucleotide sequence ID" value="XM_033673876.1"/>
</dbReference>
<name>A0A6G1FWC7_9PEZI</name>
<reference evidence="3" key="3">
    <citation type="submission" date="2025-04" db="UniProtKB">
        <authorList>
            <consortium name="RefSeq"/>
        </authorList>
    </citation>
    <scope>IDENTIFICATION</scope>
    <source>
        <strain evidence="3">CBS 781.70</strain>
    </source>
</reference>
<dbReference type="AlphaFoldDB" id="A0A6G1FWC7"/>
<evidence type="ECO:0000313" key="2">
    <source>
        <dbReference type="Proteomes" id="UP000504638"/>
    </source>
</evidence>
<evidence type="ECO:0000313" key="1">
    <source>
        <dbReference type="EMBL" id="KAF1809929.1"/>
    </source>
</evidence>
<protein>
    <submittedName>
        <fullName evidence="1 3">Uncharacterized protein</fullName>
    </submittedName>
</protein>
<evidence type="ECO:0000313" key="3">
    <source>
        <dbReference type="RefSeq" id="XP_033531560.1"/>
    </source>
</evidence>
<keyword evidence="2" id="KW-1185">Reference proteome</keyword>